<dbReference type="InterPro" id="IPR024810">
    <property type="entry name" value="MAB21L/cGLR"/>
</dbReference>
<feature type="region of interest" description="Disordered" evidence="1">
    <location>
        <begin position="784"/>
        <end position="809"/>
    </location>
</feature>
<feature type="domain" description="Mab-21-like HhH/H2TH-like" evidence="2">
    <location>
        <begin position="634"/>
        <end position="726"/>
    </location>
</feature>
<dbReference type="OMA" id="RWMGYVR"/>
<sequence length="1150" mass="130284">MKHQPPPPPLPLSQPPSMGATTAAGGVASVISTMNGNSSSGIEAVKCRPPIYPKPGIQSQISDRPSSIGGSWSRSEQVDSSATPNALQAGIPAQRLQRRRRQEEKQLRQLQKLQKRNARKRRRKRGAGSGSASAGGPFSGRGGSIHRRHISGKSHPDLALQLRLLGGSNGSTATECVSALYARTLEQQREEFQRTVEQRTLHQLDCELHTFLLNQLLMGVQFFGHFEAEMAVVDAQIVDRRRNCSAEKLAEHSLLQSSAIDAAVARNLLFKPPSSKSPPQLLQKPVTYVVFENVDVARPHDANYDTVAALCKVLLETDYYRTTPCPSELVNLMEMTRWMGYVRLKLRDQLPHPQAGTPSSSSLSLPASSDEECIYGDVGSSASNSPSSGYSSGDYDYVYLARLNTPRSLEELRFGRDFNFQRNVLPESCIRRLANCLPPWLEQTDDEESSSAASSSDEDEKDEASSDHRKYPPAGYETVEVLRQCHVEQLQQCYLSSQQFMLYFGEVLRHHLANQLGISQSQLAACSYRGCSVYTAREELVPAIHVPNSWPDCAFEFWLRARPRLTNLHTAEQFQWPTEQMKKRIRSMGFHVVPVGYAPKRSRNPFRELEWRIVFPQAEQFLERHCLTPMQLKVFQLMKLLVKTFVDESSTSCDQSPGALLEQLRAHMFWQCEQHSNDWPEEFLGERLVRFIRSFDACLAKKHLSDYFIERRNLFEHVPEDTLMKLRSIMAGIAEQPLLHVIQALRNLQHAPEFYPQLEYKRLLENLFSQDYLELHGRGKFSRPRQGFPALENRDENNAGQQVEKKKTERTEITDAKGLLGLAQHQERSRGKLRRKTQLLRATTQQFQISETEQRRCSLDSLDRQLLLARSNPEGSKSQEAAKPQLNNGLEILRRSNLVELLLDHSLAMLARAIRFGNRGHAQLYLEHGQRLCRLYQHLGCSQQAQHFVQELQNAASDMERMCESHIPTTSGGSPPTVVESPPAPRKSIKFQEHVVQIHTPEPLAMQKHMPHLENQQLHGILRAHHQEDANATETLEEEENKSALLREIKSRIEGAPKVQRDREPKDSPEVDSVEPETEMESKSEETAKEESLLSLNGILQRLSLDTDTVQMLGSKTEQLVQRVAPSEAKRDEIKEILKRNAQKLKGAFN</sequence>
<dbReference type="SMART" id="SM01265">
    <property type="entry name" value="Mab-21"/>
    <property type="match status" value="1"/>
</dbReference>
<dbReference type="Pfam" id="PF20266">
    <property type="entry name" value="Mab-21_C"/>
    <property type="match status" value="1"/>
</dbReference>
<feature type="compositionally biased region" description="Basic and acidic residues" evidence="1">
    <location>
        <begin position="1080"/>
        <end position="1092"/>
    </location>
</feature>
<dbReference type="EMBL" id="CM000366">
    <property type="protein sequence ID" value="EDX18119.1"/>
    <property type="molecule type" value="Genomic_DNA"/>
</dbReference>
<dbReference type="HOGENOM" id="CLU_289728_0_0_1"/>
<dbReference type="PhylomeDB" id="B4R615"/>
<dbReference type="OrthoDB" id="6112914at2759"/>
<feature type="region of interest" description="Disordered" evidence="1">
    <location>
        <begin position="443"/>
        <end position="472"/>
    </location>
</feature>
<feature type="region of interest" description="Disordered" evidence="1">
    <location>
        <begin position="1051"/>
        <end position="1092"/>
    </location>
</feature>
<feature type="compositionally biased region" description="Polar residues" evidence="1">
    <location>
        <begin position="30"/>
        <end position="41"/>
    </location>
</feature>
<evidence type="ECO:0000313" key="4">
    <source>
        <dbReference type="Proteomes" id="UP000000304"/>
    </source>
</evidence>
<dbReference type="PANTHER" id="PTHR10656:SF69">
    <property type="entry name" value="MAB-21-LIKE HHH_H2TH-LIKE DOMAIN-CONTAINING PROTEIN"/>
    <property type="match status" value="1"/>
</dbReference>
<feature type="compositionally biased region" description="Acidic residues" evidence="1">
    <location>
        <begin position="1070"/>
        <end position="1079"/>
    </location>
</feature>
<dbReference type="PANTHER" id="PTHR10656">
    <property type="entry name" value="CELL FATE DETERMINING PROTEIN MAB21-RELATED"/>
    <property type="match status" value="1"/>
</dbReference>
<gene>
    <name evidence="3" type="primary">Dsim\GD15731</name>
    <name evidence="3" type="ORF">Dsim_GD15731</name>
</gene>
<feature type="compositionally biased region" description="Pro residues" evidence="1">
    <location>
        <begin position="1"/>
        <end position="14"/>
    </location>
</feature>
<dbReference type="Gene3D" id="1.10.1410.40">
    <property type="match status" value="1"/>
</dbReference>
<feature type="compositionally biased region" description="Basic residues" evidence="1">
    <location>
        <begin position="113"/>
        <end position="126"/>
    </location>
</feature>
<accession>B4R615</accession>
<organism evidence="3 4">
    <name type="scientific">Drosophila simulans</name>
    <name type="common">Fruit fly</name>
    <dbReference type="NCBI Taxonomy" id="7240"/>
    <lineage>
        <taxon>Eukaryota</taxon>
        <taxon>Metazoa</taxon>
        <taxon>Ecdysozoa</taxon>
        <taxon>Arthropoda</taxon>
        <taxon>Hexapoda</taxon>
        <taxon>Insecta</taxon>
        <taxon>Pterygota</taxon>
        <taxon>Neoptera</taxon>
        <taxon>Endopterygota</taxon>
        <taxon>Diptera</taxon>
        <taxon>Brachycera</taxon>
        <taxon>Muscomorpha</taxon>
        <taxon>Ephydroidea</taxon>
        <taxon>Drosophilidae</taxon>
        <taxon>Drosophila</taxon>
        <taxon>Sophophora</taxon>
    </lineage>
</organism>
<feature type="compositionally biased region" description="Basic and acidic residues" evidence="1">
    <location>
        <begin position="1051"/>
        <end position="1069"/>
    </location>
</feature>
<name>B4R615_DROSI</name>
<feature type="region of interest" description="Disordered" evidence="1">
    <location>
        <begin position="1"/>
        <end position="151"/>
    </location>
</feature>
<feature type="compositionally biased region" description="Basic and acidic residues" evidence="1">
    <location>
        <begin position="792"/>
        <end position="809"/>
    </location>
</feature>
<evidence type="ECO:0000256" key="1">
    <source>
        <dbReference type="SAM" id="MobiDB-lite"/>
    </source>
</evidence>
<protein>
    <submittedName>
        <fullName evidence="3">GD15731</fullName>
    </submittedName>
</protein>
<evidence type="ECO:0000313" key="3">
    <source>
        <dbReference type="EMBL" id="EDX18119.1"/>
    </source>
</evidence>
<feature type="compositionally biased region" description="Polar residues" evidence="1">
    <location>
        <begin position="57"/>
        <end position="86"/>
    </location>
</feature>
<reference evidence="3 4" key="1">
    <citation type="journal article" date="2007" name="Nature">
        <title>Evolution of genes and genomes on the Drosophila phylogeny.</title>
        <authorList>
            <consortium name="Drosophila 12 Genomes Consortium"/>
            <person name="Clark A.G."/>
            <person name="Eisen M.B."/>
            <person name="Smith D.R."/>
            <person name="Bergman C.M."/>
            <person name="Oliver B."/>
            <person name="Markow T.A."/>
            <person name="Kaufman T.C."/>
            <person name="Kellis M."/>
            <person name="Gelbart W."/>
            <person name="Iyer V.N."/>
            <person name="Pollard D.A."/>
            <person name="Sackton T.B."/>
            <person name="Larracuente A.M."/>
            <person name="Singh N.D."/>
            <person name="Abad J.P."/>
            <person name="Abt D.N."/>
            <person name="Adryan B."/>
            <person name="Aguade M."/>
            <person name="Akashi H."/>
            <person name="Anderson W.W."/>
            <person name="Aquadro C.F."/>
            <person name="Ardell D.H."/>
            <person name="Arguello R."/>
            <person name="Artieri C.G."/>
            <person name="Barbash D.A."/>
            <person name="Barker D."/>
            <person name="Barsanti P."/>
            <person name="Batterham P."/>
            <person name="Batzoglou S."/>
            <person name="Begun D."/>
            <person name="Bhutkar A."/>
            <person name="Blanco E."/>
            <person name="Bosak S.A."/>
            <person name="Bradley R.K."/>
            <person name="Brand A.D."/>
            <person name="Brent M.R."/>
            <person name="Brooks A.N."/>
            <person name="Brown R.H."/>
            <person name="Butlin R.K."/>
            <person name="Caggese C."/>
            <person name="Calvi B.R."/>
            <person name="Bernardo de Carvalho A."/>
            <person name="Caspi A."/>
            <person name="Castrezana S."/>
            <person name="Celniker S.E."/>
            <person name="Chang J.L."/>
            <person name="Chapple C."/>
            <person name="Chatterji S."/>
            <person name="Chinwalla A."/>
            <person name="Civetta A."/>
            <person name="Clifton S.W."/>
            <person name="Comeron J.M."/>
            <person name="Costello J.C."/>
            <person name="Coyne J.A."/>
            <person name="Daub J."/>
            <person name="David R.G."/>
            <person name="Delcher A.L."/>
            <person name="Delehaunty K."/>
            <person name="Do C.B."/>
            <person name="Ebling H."/>
            <person name="Edwards K."/>
            <person name="Eickbush T."/>
            <person name="Evans J.D."/>
            <person name="Filipski A."/>
            <person name="Findeiss S."/>
            <person name="Freyhult E."/>
            <person name="Fulton L."/>
            <person name="Fulton R."/>
            <person name="Garcia A.C."/>
            <person name="Gardiner A."/>
            <person name="Garfield D.A."/>
            <person name="Garvin B.E."/>
            <person name="Gibson G."/>
            <person name="Gilbert D."/>
            <person name="Gnerre S."/>
            <person name="Godfrey J."/>
            <person name="Good R."/>
            <person name="Gotea V."/>
            <person name="Gravely B."/>
            <person name="Greenberg A.J."/>
            <person name="Griffiths-Jones S."/>
            <person name="Gross S."/>
            <person name="Guigo R."/>
            <person name="Gustafson E.A."/>
            <person name="Haerty W."/>
            <person name="Hahn M.W."/>
            <person name="Halligan D.L."/>
            <person name="Halpern A.L."/>
            <person name="Halter G.M."/>
            <person name="Han M.V."/>
            <person name="Heger A."/>
            <person name="Hillier L."/>
            <person name="Hinrichs A.S."/>
            <person name="Holmes I."/>
            <person name="Hoskins R.A."/>
            <person name="Hubisz M.J."/>
            <person name="Hultmark D."/>
            <person name="Huntley M.A."/>
            <person name="Jaffe D.B."/>
            <person name="Jagadeeshan S."/>
            <person name="Jeck W.R."/>
            <person name="Johnson J."/>
            <person name="Jones C.D."/>
            <person name="Jordan W.C."/>
            <person name="Karpen G.H."/>
            <person name="Kataoka E."/>
            <person name="Keightley P.D."/>
            <person name="Kheradpour P."/>
            <person name="Kirkness E.F."/>
            <person name="Koerich L.B."/>
            <person name="Kristiansen K."/>
            <person name="Kudrna D."/>
            <person name="Kulathinal R.J."/>
            <person name="Kumar S."/>
            <person name="Kwok R."/>
            <person name="Lander E."/>
            <person name="Langley C.H."/>
            <person name="Lapoint R."/>
            <person name="Lazzaro B.P."/>
            <person name="Lee S.J."/>
            <person name="Levesque L."/>
            <person name="Li R."/>
            <person name="Lin C.F."/>
            <person name="Lin M.F."/>
            <person name="Lindblad-Toh K."/>
            <person name="Llopart A."/>
            <person name="Long M."/>
            <person name="Low L."/>
            <person name="Lozovsky E."/>
            <person name="Lu J."/>
            <person name="Luo M."/>
            <person name="Machado C.A."/>
            <person name="Makalowski W."/>
            <person name="Marzo M."/>
            <person name="Matsuda M."/>
            <person name="Matzkin L."/>
            <person name="McAllister B."/>
            <person name="McBride C.S."/>
            <person name="McKernan B."/>
            <person name="McKernan K."/>
            <person name="Mendez-Lago M."/>
            <person name="Minx P."/>
            <person name="Mollenhauer M.U."/>
            <person name="Montooth K."/>
            <person name="Mount S.M."/>
            <person name="Mu X."/>
            <person name="Myers E."/>
            <person name="Negre B."/>
            <person name="Newfeld S."/>
            <person name="Nielsen R."/>
            <person name="Noor M.A."/>
            <person name="O'Grady P."/>
            <person name="Pachter L."/>
            <person name="Papaceit M."/>
            <person name="Parisi M.J."/>
            <person name="Parisi M."/>
            <person name="Parts L."/>
            <person name="Pedersen J.S."/>
            <person name="Pesole G."/>
            <person name="Phillippy A.M."/>
            <person name="Ponting C.P."/>
            <person name="Pop M."/>
            <person name="Porcelli D."/>
            <person name="Powell J.R."/>
            <person name="Prohaska S."/>
            <person name="Pruitt K."/>
            <person name="Puig M."/>
            <person name="Quesneville H."/>
            <person name="Ram K.R."/>
            <person name="Rand D."/>
            <person name="Rasmussen M.D."/>
            <person name="Reed L.K."/>
            <person name="Reenan R."/>
            <person name="Reily A."/>
            <person name="Remington K.A."/>
            <person name="Rieger T.T."/>
            <person name="Ritchie M.G."/>
            <person name="Robin C."/>
            <person name="Rogers Y.H."/>
            <person name="Rohde C."/>
            <person name="Rozas J."/>
            <person name="Rubenfield M.J."/>
            <person name="Ruiz A."/>
            <person name="Russo S."/>
            <person name="Salzberg S.L."/>
            <person name="Sanchez-Gracia A."/>
            <person name="Saranga D.J."/>
            <person name="Sato H."/>
            <person name="Schaeffer S.W."/>
            <person name="Schatz M.C."/>
            <person name="Schlenke T."/>
            <person name="Schwartz R."/>
            <person name="Segarra C."/>
            <person name="Singh R.S."/>
            <person name="Sirot L."/>
            <person name="Sirota M."/>
            <person name="Sisneros N.B."/>
            <person name="Smith C.D."/>
            <person name="Smith T.F."/>
            <person name="Spieth J."/>
            <person name="Stage D.E."/>
            <person name="Stark A."/>
            <person name="Stephan W."/>
            <person name="Strausberg R.L."/>
            <person name="Strempel S."/>
            <person name="Sturgill D."/>
            <person name="Sutton G."/>
            <person name="Sutton G.G."/>
            <person name="Tao W."/>
            <person name="Teichmann S."/>
            <person name="Tobari Y.N."/>
            <person name="Tomimura Y."/>
            <person name="Tsolas J.M."/>
            <person name="Valente V.L."/>
            <person name="Venter E."/>
            <person name="Venter J.C."/>
            <person name="Vicario S."/>
            <person name="Vieira F.G."/>
            <person name="Vilella A.J."/>
            <person name="Villasante A."/>
            <person name="Walenz B."/>
            <person name="Wang J."/>
            <person name="Wasserman M."/>
            <person name="Watts T."/>
            <person name="Wilson D."/>
            <person name="Wilson R.K."/>
            <person name="Wing R.A."/>
            <person name="Wolfner M.F."/>
            <person name="Wong A."/>
            <person name="Wong G.K."/>
            <person name="Wu C.I."/>
            <person name="Wu G."/>
            <person name="Yamamoto D."/>
            <person name="Yang H.P."/>
            <person name="Yang S.P."/>
            <person name="Yorke J.A."/>
            <person name="Yoshida K."/>
            <person name="Zdobnov E."/>
            <person name="Zhang P."/>
            <person name="Zhang Y."/>
            <person name="Zimin A.V."/>
            <person name="Baldwin J."/>
            <person name="Abdouelleil A."/>
            <person name="Abdulkadir J."/>
            <person name="Abebe A."/>
            <person name="Abera B."/>
            <person name="Abreu J."/>
            <person name="Acer S.C."/>
            <person name="Aftuck L."/>
            <person name="Alexander A."/>
            <person name="An P."/>
            <person name="Anderson E."/>
            <person name="Anderson S."/>
            <person name="Arachi H."/>
            <person name="Azer M."/>
            <person name="Bachantsang P."/>
            <person name="Barry A."/>
            <person name="Bayul T."/>
            <person name="Berlin A."/>
            <person name="Bessette D."/>
            <person name="Bloom T."/>
            <person name="Blye J."/>
            <person name="Boguslavskiy L."/>
            <person name="Bonnet C."/>
            <person name="Boukhgalter B."/>
            <person name="Bourzgui I."/>
            <person name="Brown A."/>
            <person name="Cahill P."/>
            <person name="Channer S."/>
            <person name="Cheshatsang Y."/>
            <person name="Chuda L."/>
            <person name="Citroen M."/>
            <person name="Collymore A."/>
            <person name="Cooke P."/>
            <person name="Costello M."/>
            <person name="D'Aco K."/>
            <person name="Daza R."/>
            <person name="De Haan G."/>
            <person name="DeGray S."/>
            <person name="DeMaso C."/>
            <person name="Dhargay N."/>
            <person name="Dooley K."/>
            <person name="Dooley E."/>
            <person name="Doricent M."/>
            <person name="Dorje P."/>
            <person name="Dorjee K."/>
            <person name="Dupes A."/>
            <person name="Elong R."/>
            <person name="Falk J."/>
            <person name="Farina A."/>
            <person name="Faro S."/>
            <person name="Ferguson D."/>
            <person name="Fisher S."/>
            <person name="Foley C.D."/>
            <person name="Franke A."/>
            <person name="Friedrich D."/>
            <person name="Gadbois L."/>
            <person name="Gearin G."/>
            <person name="Gearin C.R."/>
            <person name="Giannoukos G."/>
            <person name="Goode T."/>
            <person name="Graham J."/>
            <person name="Grandbois E."/>
            <person name="Grewal S."/>
            <person name="Gyaltsen K."/>
            <person name="Hafez N."/>
            <person name="Hagos B."/>
            <person name="Hall J."/>
            <person name="Henson C."/>
            <person name="Hollinger A."/>
            <person name="Honan T."/>
            <person name="Huard M.D."/>
            <person name="Hughes L."/>
            <person name="Hurhula B."/>
            <person name="Husby M.E."/>
            <person name="Kamat A."/>
            <person name="Kanga B."/>
            <person name="Kashin S."/>
            <person name="Khazanovich D."/>
            <person name="Kisner P."/>
            <person name="Lance K."/>
            <person name="Lara M."/>
            <person name="Lee W."/>
            <person name="Lennon N."/>
            <person name="Letendre F."/>
            <person name="LeVine R."/>
            <person name="Lipovsky A."/>
            <person name="Liu X."/>
            <person name="Liu J."/>
            <person name="Liu S."/>
            <person name="Lokyitsang T."/>
            <person name="Lokyitsang Y."/>
            <person name="Lubonja R."/>
            <person name="Lui A."/>
            <person name="MacDonald P."/>
            <person name="Magnisalis V."/>
            <person name="Maru K."/>
            <person name="Matthews C."/>
            <person name="McCusker W."/>
            <person name="McDonough S."/>
            <person name="Mehta T."/>
            <person name="Meldrim J."/>
            <person name="Meneus L."/>
            <person name="Mihai O."/>
            <person name="Mihalev A."/>
            <person name="Mihova T."/>
            <person name="Mittelman R."/>
            <person name="Mlenga V."/>
            <person name="Montmayeur A."/>
            <person name="Mulrain L."/>
            <person name="Navidi A."/>
            <person name="Naylor J."/>
            <person name="Negash T."/>
            <person name="Nguyen T."/>
            <person name="Nguyen N."/>
            <person name="Nicol R."/>
            <person name="Norbu C."/>
            <person name="Norbu N."/>
            <person name="Novod N."/>
            <person name="O'Neill B."/>
            <person name="Osman S."/>
            <person name="Markiewicz E."/>
            <person name="Oyono O.L."/>
            <person name="Patti C."/>
            <person name="Phunkhang P."/>
            <person name="Pierre F."/>
            <person name="Priest M."/>
            <person name="Raghuraman S."/>
            <person name="Rege F."/>
            <person name="Reyes R."/>
            <person name="Rise C."/>
            <person name="Rogov P."/>
            <person name="Ross K."/>
            <person name="Ryan E."/>
            <person name="Settipalli S."/>
            <person name="Shea T."/>
            <person name="Sherpa N."/>
            <person name="Shi L."/>
            <person name="Shih D."/>
            <person name="Sparrow T."/>
            <person name="Spaulding J."/>
            <person name="Stalker J."/>
            <person name="Stange-Thomann N."/>
            <person name="Stavropoulos S."/>
            <person name="Stone C."/>
            <person name="Strader C."/>
            <person name="Tesfaye S."/>
            <person name="Thomson T."/>
            <person name="Thoulutsang Y."/>
            <person name="Thoulutsang D."/>
            <person name="Topham K."/>
            <person name="Topping I."/>
            <person name="Tsamla T."/>
            <person name="Vassiliev H."/>
            <person name="Vo A."/>
            <person name="Wangchuk T."/>
            <person name="Wangdi T."/>
            <person name="Weiand M."/>
            <person name="Wilkinson J."/>
            <person name="Wilson A."/>
            <person name="Yadav S."/>
            <person name="Young G."/>
            <person name="Yu Q."/>
            <person name="Zembek L."/>
            <person name="Zhong D."/>
            <person name="Zimmer A."/>
            <person name="Zwirko Z."/>
            <person name="Jaffe D.B."/>
            <person name="Alvarez P."/>
            <person name="Brockman W."/>
            <person name="Butler J."/>
            <person name="Chin C."/>
            <person name="Gnerre S."/>
            <person name="Grabherr M."/>
            <person name="Kleber M."/>
            <person name="Mauceli E."/>
            <person name="MacCallum I."/>
        </authorList>
    </citation>
    <scope>NUCLEOTIDE SEQUENCE [LARGE SCALE GENOMIC DNA]</scope>
    <source>
        <strain evidence="4">white501</strain>
    </source>
</reference>
<feature type="compositionally biased region" description="Low complexity" evidence="1">
    <location>
        <begin position="15"/>
        <end position="26"/>
    </location>
</feature>
<dbReference type="InterPro" id="IPR046906">
    <property type="entry name" value="Mab-21_HhH/H2TH-like"/>
</dbReference>
<dbReference type="AlphaFoldDB" id="B4R615"/>
<keyword evidence="4" id="KW-1185">Reference proteome</keyword>
<evidence type="ECO:0000259" key="2">
    <source>
        <dbReference type="Pfam" id="PF20266"/>
    </source>
</evidence>
<proteinExistence type="predicted"/>
<dbReference type="Proteomes" id="UP000000304">
    <property type="component" value="Chromosome X"/>
</dbReference>